<dbReference type="Pfam" id="PF15919">
    <property type="entry name" value="HicB_lk_antitox"/>
    <property type="match status" value="1"/>
</dbReference>
<name>E6VXK1_PSEA9</name>
<sequence length="135" mass="14672">MATYYAAIFTAEEGGYYAEFPDLEGCVTQADSLEMLDAMLKDALFVWLDASKEDGGAIPAPRGFKAIHREVSGREGFHSVTLVVTPEKVKRIRKNVSFTESDLAIIDQAAAKYDMDRSEFLAMAGKHVASGACGI</sequence>
<protein>
    <submittedName>
        <fullName evidence="2">Uncharacterized protein family UPF0150</fullName>
    </submittedName>
</protein>
<accession>E6VXK1</accession>
<dbReference type="PANTHER" id="PTHR34504">
    <property type="entry name" value="ANTITOXIN HICB"/>
    <property type="match status" value="1"/>
</dbReference>
<dbReference type="InterPro" id="IPR051404">
    <property type="entry name" value="TA_system_antitoxin"/>
</dbReference>
<dbReference type="PANTHER" id="PTHR34504:SF2">
    <property type="entry name" value="UPF0150 PROTEIN SSL0259"/>
    <property type="match status" value="1"/>
</dbReference>
<dbReference type="STRING" id="643562.Daes_0437"/>
<keyword evidence="3" id="KW-1185">Reference proteome</keyword>
<reference evidence="2 3" key="2">
    <citation type="journal article" date="2014" name="Genome Announc.">
        <title>Complete Genome Sequence of the Subsurface, Mesophilic Sulfate-Reducing Bacterium Desulfovibrio aespoeensis Aspo-2.</title>
        <authorList>
            <person name="Pedersen K."/>
            <person name="Bengtsson A."/>
            <person name="Edlund J."/>
            <person name="Rabe L."/>
            <person name="Hazen T."/>
            <person name="Chakraborty R."/>
            <person name="Goodwin L."/>
            <person name="Shapiro N."/>
        </authorList>
    </citation>
    <scope>NUCLEOTIDE SEQUENCE [LARGE SCALE GENOMIC DNA]</scope>
    <source>
        <strain evidence="3">ATCC 700646 / DSM 10631 / Aspo-2</strain>
    </source>
</reference>
<dbReference type="HOGENOM" id="CLU_114047_1_1_7"/>
<dbReference type="AlphaFoldDB" id="E6VXK1"/>
<evidence type="ECO:0000313" key="2">
    <source>
        <dbReference type="EMBL" id="ADU61459.1"/>
    </source>
</evidence>
<evidence type="ECO:0000313" key="3">
    <source>
        <dbReference type="Proteomes" id="UP000002191"/>
    </source>
</evidence>
<dbReference type="OrthoDB" id="9807959at2"/>
<dbReference type="eggNOG" id="COG1598">
    <property type="taxonomic scope" value="Bacteria"/>
</dbReference>
<feature type="domain" description="HicB-like antitoxin of toxin-antitoxin system" evidence="1">
    <location>
        <begin position="4"/>
        <end position="124"/>
    </location>
</feature>
<dbReference type="Proteomes" id="UP000002191">
    <property type="component" value="Chromosome"/>
</dbReference>
<organism evidence="2 3">
    <name type="scientific">Pseudodesulfovibrio aespoeensis (strain ATCC 700646 / DSM 10631 / Aspo-2)</name>
    <name type="common">Desulfovibrio aespoeensis</name>
    <dbReference type="NCBI Taxonomy" id="643562"/>
    <lineage>
        <taxon>Bacteria</taxon>
        <taxon>Pseudomonadati</taxon>
        <taxon>Thermodesulfobacteriota</taxon>
        <taxon>Desulfovibrionia</taxon>
        <taxon>Desulfovibrionales</taxon>
        <taxon>Desulfovibrionaceae</taxon>
    </lineage>
</organism>
<dbReference type="EMBL" id="CP002431">
    <property type="protein sequence ID" value="ADU61459.1"/>
    <property type="molecule type" value="Genomic_DNA"/>
</dbReference>
<dbReference type="SUPFAM" id="SSF143100">
    <property type="entry name" value="TTHA1013/TTHA0281-like"/>
    <property type="match status" value="1"/>
</dbReference>
<evidence type="ECO:0000259" key="1">
    <source>
        <dbReference type="Pfam" id="PF15919"/>
    </source>
</evidence>
<proteinExistence type="predicted"/>
<dbReference type="InterPro" id="IPR031807">
    <property type="entry name" value="HicB-like"/>
</dbReference>
<dbReference type="RefSeq" id="WP_013513396.1">
    <property type="nucleotide sequence ID" value="NC_014844.1"/>
</dbReference>
<dbReference type="KEGG" id="das:Daes_0437"/>
<reference evidence="3" key="1">
    <citation type="submission" date="2010-12" db="EMBL/GenBank/DDBJ databases">
        <title>Complete sequence of Desulfovibrio aespoeensis Aspo-2.</title>
        <authorList>
            <consortium name="US DOE Joint Genome Institute"/>
            <person name="Lucas S."/>
            <person name="Copeland A."/>
            <person name="Lapidus A."/>
            <person name="Cheng J.-F."/>
            <person name="Goodwin L."/>
            <person name="Pitluck S."/>
            <person name="Chertkov O."/>
            <person name="Misra M."/>
            <person name="Detter J.C."/>
            <person name="Han C."/>
            <person name="Tapia R."/>
            <person name="Land M."/>
            <person name="Hauser L."/>
            <person name="Kyrpides N."/>
            <person name="Ivanova N."/>
            <person name="Ovchinnikova G."/>
            <person name="Pedersen K."/>
            <person name="Jagevall S."/>
            <person name="Hazen T."/>
            <person name="Woyke T."/>
        </authorList>
    </citation>
    <scope>NUCLEOTIDE SEQUENCE [LARGE SCALE GENOMIC DNA]</scope>
    <source>
        <strain evidence="3">ATCC 700646 / DSM 10631 / Aspo-2</strain>
    </source>
</reference>
<gene>
    <name evidence="2" type="ordered locus">Daes_0437</name>
</gene>
<dbReference type="Gene3D" id="3.30.160.250">
    <property type="match status" value="1"/>
</dbReference>
<dbReference type="InterPro" id="IPR035069">
    <property type="entry name" value="TTHA1013/TTHA0281-like"/>
</dbReference>